<sequence length="222" mass="24100">MSESAFQSSLRAFQSSRGASAPTGPTSGGLTSDGMLGKINPQRWLASLRPDADEGDTARQGLLSGFMSSRSAEPPSRWERMCPELSTYQRFVAFACCTGGGILFFTIAFFMLPMVVIAPQKFAFLSCIGSLLLFSSIGFLRGWGGHMKTVFSSERWPFTLGYLGSLVGGLWSSVVIHSYILTILFIILHTVALIYYYVSFLPGGISGLRSMTGMMGRSILPL</sequence>
<reference evidence="11" key="2">
    <citation type="submission" date="2009-11" db="EMBL/GenBank/DDBJ databases">
        <title>The Genome Sequence of Allomyces macrogynus strain ATCC 38327.</title>
        <authorList>
            <consortium name="The Broad Institute Genome Sequencing Platform"/>
            <person name="Russ C."/>
            <person name="Cuomo C."/>
            <person name="Shea T."/>
            <person name="Young S.K."/>
            <person name="Zeng Q."/>
            <person name="Koehrsen M."/>
            <person name="Haas B."/>
            <person name="Borodovsky M."/>
            <person name="Guigo R."/>
            <person name="Alvarado L."/>
            <person name="Berlin A."/>
            <person name="Borenstein D."/>
            <person name="Chen Z."/>
            <person name="Engels R."/>
            <person name="Freedman E."/>
            <person name="Gellesch M."/>
            <person name="Goldberg J."/>
            <person name="Griggs A."/>
            <person name="Gujja S."/>
            <person name="Heiman D."/>
            <person name="Hepburn T."/>
            <person name="Howarth C."/>
            <person name="Jen D."/>
            <person name="Larson L."/>
            <person name="Lewis B."/>
            <person name="Mehta T."/>
            <person name="Park D."/>
            <person name="Pearson M."/>
            <person name="Roberts A."/>
            <person name="Saif S."/>
            <person name="Shenoy N."/>
            <person name="Sisk P."/>
            <person name="Stolte C."/>
            <person name="Sykes S."/>
            <person name="Walk T."/>
            <person name="White J."/>
            <person name="Yandava C."/>
            <person name="Burger G."/>
            <person name="Gray M.W."/>
            <person name="Holland P.W.H."/>
            <person name="King N."/>
            <person name="Lang F.B.F."/>
            <person name="Roger A.J."/>
            <person name="Ruiz-Trillo I."/>
            <person name="Lander E."/>
            <person name="Nusbaum C."/>
        </authorList>
    </citation>
    <scope>NUCLEOTIDE SEQUENCE [LARGE SCALE GENOMIC DNA]</scope>
    <source>
        <strain evidence="11">ATCC 38327</strain>
    </source>
</reference>
<keyword evidence="11" id="KW-1185">Reference proteome</keyword>
<accession>A0A0L0S3U4</accession>
<dbReference type="VEuPathDB" id="FungiDB:AMAG_02963"/>
<evidence type="ECO:0000256" key="7">
    <source>
        <dbReference type="ARBA" id="ARBA00025800"/>
    </source>
</evidence>
<organism evidence="10 11">
    <name type="scientific">Allomyces macrogynus (strain ATCC 38327)</name>
    <name type="common">Allomyces javanicus var. macrogynus</name>
    <dbReference type="NCBI Taxonomy" id="578462"/>
    <lineage>
        <taxon>Eukaryota</taxon>
        <taxon>Fungi</taxon>
        <taxon>Fungi incertae sedis</taxon>
        <taxon>Blastocladiomycota</taxon>
        <taxon>Blastocladiomycetes</taxon>
        <taxon>Blastocladiales</taxon>
        <taxon>Blastocladiaceae</taxon>
        <taxon>Allomyces</taxon>
    </lineage>
</organism>
<comment type="function">
    <text evidence="8">Nonessential protein required for the fusion of transport vesicles derived from the endocytic pathway with the Golgi complex.</text>
</comment>
<feature type="transmembrane region" description="Helical" evidence="8">
    <location>
        <begin position="91"/>
        <end position="116"/>
    </location>
</feature>
<comment type="similarity">
    <text evidence="7 8">Belongs to the SFT2 family.</text>
</comment>
<evidence type="ECO:0000256" key="9">
    <source>
        <dbReference type="SAM" id="MobiDB-lite"/>
    </source>
</evidence>
<evidence type="ECO:0000256" key="5">
    <source>
        <dbReference type="ARBA" id="ARBA00022989"/>
    </source>
</evidence>
<keyword evidence="8" id="KW-0333">Golgi apparatus</keyword>
<reference evidence="10 11" key="1">
    <citation type="submission" date="2009-11" db="EMBL/GenBank/DDBJ databases">
        <title>Annotation of Allomyces macrogynus ATCC 38327.</title>
        <authorList>
            <consortium name="The Broad Institute Genome Sequencing Platform"/>
            <person name="Russ C."/>
            <person name="Cuomo C."/>
            <person name="Burger G."/>
            <person name="Gray M.W."/>
            <person name="Holland P.W.H."/>
            <person name="King N."/>
            <person name="Lang F.B.F."/>
            <person name="Roger A.J."/>
            <person name="Ruiz-Trillo I."/>
            <person name="Young S.K."/>
            <person name="Zeng Q."/>
            <person name="Gargeya S."/>
            <person name="Fitzgerald M."/>
            <person name="Haas B."/>
            <person name="Abouelleil A."/>
            <person name="Alvarado L."/>
            <person name="Arachchi H.M."/>
            <person name="Berlin A."/>
            <person name="Chapman S.B."/>
            <person name="Gearin G."/>
            <person name="Goldberg J."/>
            <person name="Griggs A."/>
            <person name="Gujja S."/>
            <person name="Hansen M."/>
            <person name="Heiman D."/>
            <person name="Howarth C."/>
            <person name="Larimer J."/>
            <person name="Lui A."/>
            <person name="MacDonald P.J.P."/>
            <person name="McCowen C."/>
            <person name="Montmayeur A."/>
            <person name="Murphy C."/>
            <person name="Neiman D."/>
            <person name="Pearson M."/>
            <person name="Priest M."/>
            <person name="Roberts A."/>
            <person name="Saif S."/>
            <person name="Shea T."/>
            <person name="Sisk P."/>
            <person name="Stolte C."/>
            <person name="Sykes S."/>
            <person name="Wortman J."/>
            <person name="Nusbaum C."/>
            <person name="Birren B."/>
        </authorList>
    </citation>
    <scope>NUCLEOTIDE SEQUENCE [LARGE SCALE GENOMIC DNA]</scope>
    <source>
        <strain evidence="10 11">ATCC 38327</strain>
    </source>
</reference>
<dbReference type="InterPro" id="IPR011691">
    <property type="entry name" value="Vesicle_transpt_SFT2"/>
</dbReference>
<dbReference type="EMBL" id="GG745331">
    <property type="protein sequence ID" value="KNE57228.1"/>
    <property type="molecule type" value="Genomic_DNA"/>
</dbReference>
<name>A0A0L0S3U4_ALLM3</name>
<feature type="non-terminal residue" evidence="10">
    <location>
        <position position="1"/>
    </location>
</feature>
<gene>
    <name evidence="10" type="ORF">AMAG_02963</name>
</gene>
<evidence type="ECO:0000256" key="8">
    <source>
        <dbReference type="RuleBase" id="RU363111"/>
    </source>
</evidence>
<keyword evidence="4 8" id="KW-0653">Protein transport</keyword>
<evidence type="ECO:0000313" key="10">
    <source>
        <dbReference type="EMBL" id="KNE57228.1"/>
    </source>
</evidence>
<feature type="transmembrane region" description="Helical" evidence="8">
    <location>
        <begin position="186"/>
        <end position="208"/>
    </location>
</feature>
<dbReference type="OrthoDB" id="660759at2759"/>
<dbReference type="AlphaFoldDB" id="A0A0L0S3U4"/>
<dbReference type="GO" id="GO:0000139">
    <property type="term" value="C:Golgi membrane"/>
    <property type="evidence" value="ECO:0007669"/>
    <property type="project" value="UniProtKB-SubCell"/>
</dbReference>
<feature type="transmembrane region" description="Helical" evidence="8">
    <location>
        <begin position="160"/>
        <end position="180"/>
    </location>
</feature>
<evidence type="ECO:0000256" key="4">
    <source>
        <dbReference type="ARBA" id="ARBA00022927"/>
    </source>
</evidence>
<evidence type="ECO:0000256" key="1">
    <source>
        <dbReference type="ARBA" id="ARBA00004141"/>
    </source>
</evidence>
<keyword evidence="2 8" id="KW-0813">Transport</keyword>
<evidence type="ECO:0000256" key="3">
    <source>
        <dbReference type="ARBA" id="ARBA00022692"/>
    </source>
</evidence>
<keyword evidence="3 8" id="KW-0812">Transmembrane</keyword>
<dbReference type="GO" id="GO:0016192">
    <property type="term" value="P:vesicle-mediated transport"/>
    <property type="evidence" value="ECO:0007669"/>
    <property type="project" value="InterPro"/>
</dbReference>
<dbReference type="PANTHER" id="PTHR23137:SF36">
    <property type="entry name" value="VESICLE TRANSPORT PROTEIN SFT2C"/>
    <property type="match status" value="1"/>
</dbReference>
<keyword evidence="6 8" id="KW-0472">Membrane</keyword>
<dbReference type="InterPro" id="IPR007305">
    <property type="entry name" value="Vesicle_transpt_Got1/SFT2"/>
</dbReference>
<keyword evidence="5 8" id="KW-1133">Transmembrane helix</keyword>
<feature type="transmembrane region" description="Helical" evidence="8">
    <location>
        <begin position="122"/>
        <end position="140"/>
    </location>
</feature>
<feature type="region of interest" description="Disordered" evidence="9">
    <location>
        <begin position="14"/>
        <end position="35"/>
    </location>
</feature>
<dbReference type="STRING" id="578462.A0A0L0S3U4"/>
<feature type="compositionally biased region" description="Polar residues" evidence="9">
    <location>
        <begin position="14"/>
        <end position="30"/>
    </location>
</feature>
<protein>
    <recommendedName>
        <fullName evidence="8">Protein transport protein SFT2</fullName>
    </recommendedName>
</protein>
<evidence type="ECO:0000256" key="6">
    <source>
        <dbReference type="ARBA" id="ARBA00023136"/>
    </source>
</evidence>
<dbReference type="Proteomes" id="UP000054350">
    <property type="component" value="Unassembled WGS sequence"/>
</dbReference>
<dbReference type="PANTHER" id="PTHR23137">
    <property type="entry name" value="VESICLE TRANSPORT PROTEIN-RELATED"/>
    <property type="match status" value="1"/>
</dbReference>
<comment type="subcellular location">
    <subcellularLocation>
        <location evidence="8">Golgi apparatus membrane</location>
        <topology evidence="8">Multi-pass membrane protein</topology>
    </subcellularLocation>
    <subcellularLocation>
        <location evidence="1">Membrane</location>
        <topology evidence="1">Multi-pass membrane protein</topology>
    </subcellularLocation>
</comment>
<evidence type="ECO:0000313" key="11">
    <source>
        <dbReference type="Proteomes" id="UP000054350"/>
    </source>
</evidence>
<dbReference type="Pfam" id="PF04178">
    <property type="entry name" value="Got1"/>
    <property type="match status" value="1"/>
</dbReference>
<proteinExistence type="inferred from homology"/>
<dbReference type="eggNOG" id="KOG2887">
    <property type="taxonomic scope" value="Eukaryota"/>
</dbReference>
<evidence type="ECO:0000256" key="2">
    <source>
        <dbReference type="ARBA" id="ARBA00022448"/>
    </source>
</evidence>
<dbReference type="GO" id="GO:0015031">
    <property type="term" value="P:protein transport"/>
    <property type="evidence" value="ECO:0007669"/>
    <property type="project" value="UniProtKB-KW"/>
</dbReference>